<feature type="domain" description="Fibronectin type-III" evidence="13">
    <location>
        <begin position="1204"/>
        <end position="1300"/>
    </location>
</feature>
<dbReference type="InterPro" id="IPR003599">
    <property type="entry name" value="Ig_sub"/>
</dbReference>
<evidence type="ECO:0000256" key="9">
    <source>
        <dbReference type="ARBA" id="ARBA00023319"/>
    </source>
</evidence>
<dbReference type="GeneID" id="106467884"/>
<evidence type="ECO:0000259" key="12">
    <source>
        <dbReference type="PROSITE" id="PS50835"/>
    </source>
</evidence>
<evidence type="ECO:0000256" key="3">
    <source>
        <dbReference type="ARBA" id="ARBA00022729"/>
    </source>
</evidence>
<dbReference type="SMART" id="SM00408">
    <property type="entry name" value="IGc2"/>
    <property type="match status" value="8"/>
</dbReference>
<dbReference type="InterPro" id="IPR056754">
    <property type="entry name" value="DSCAM/DSCAML_C"/>
</dbReference>
<evidence type="ECO:0000256" key="4">
    <source>
        <dbReference type="ARBA" id="ARBA00022737"/>
    </source>
</evidence>
<dbReference type="PANTHER" id="PTHR44170">
    <property type="entry name" value="PROTEIN SIDEKICK"/>
    <property type="match status" value="1"/>
</dbReference>
<keyword evidence="5" id="KW-0130">Cell adhesion</keyword>
<protein>
    <submittedName>
        <fullName evidence="15">Down syndrome cell adhesion molecule-like protein Dscam2</fullName>
    </submittedName>
</protein>
<comment type="subcellular location">
    <subcellularLocation>
        <location evidence="1">Membrane</location>
        <topology evidence="1">Single-pass membrane protein</topology>
    </subcellularLocation>
</comment>
<dbReference type="Pfam" id="PF13927">
    <property type="entry name" value="Ig_3"/>
    <property type="match status" value="4"/>
</dbReference>
<feature type="compositionally biased region" description="Low complexity" evidence="10">
    <location>
        <begin position="1349"/>
        <end position="1375"/>
    </location>
</feature>
<dbReference type="Pfam" id="PF07679">
    <property type="entry name" value="I-set"/>
    <property type="match status" value="3"/>
</dbReference>
<evidence type="ECO:0000313" key="14">
    <source>
        <dbReference type="Proteomes" id="UP000694941"/>
    </source>
</evidence>
<dbReference type="PROSITE" id="PS50835">
    <property type="entry name" value="IG_LIKE"/>
    <property type="match status" value="8"/>
</dbReference>
<dbReference type="CDD" id="cd20956">
    <property type="entry name" value="IgI_4_Dscam"/>
    <property type="match status" value="1"/>
</dbReference>
<evidence type="ECO:0000256" key="1">
    <source>
        <dbReference type="ARBA" id="ARBA00004167"/>
    </source>
</evidence>
<feature type="domain" description="Ig-like" evidence="12">
    <location>
        <begin position="328"/>
        <end position="409"/>
    </location>
</feature>
<dbReference type="SMART" id="SM00409">
    <property type="entry name" value="IG"/>
    <property type="match status" value="7"/>
</dbReference>
<dbReference type="Pfam" id="PF25059">
    <property type="entry name" value="FN3_DSCAM-DSCAML_C"/>
    <property type="match status" value="1"/>
</dbReference>
<dbReference type="InterPro" id="IPR003961">
    <property type="entry name" value="FN3_dom"/>
</dbReference>
<evidence type="ECO:0000256" key="10">
    <source>
        <dbReference type="SAM" id="MobiDB-lite"/>
    </source>
</evidence>
<dbReference type="Gene3D" id="2.60.40.10">
    <property type="entry name" value="Immunoglobulins"/>
    <property type="match status" value="13"/>
</dbReference>
<dbReference type="PANTHER" id="PTHR44170:SF6">
    <property type="entry name" value="CONTACTIN"/>
    <property type="match status" value="1"/>
</dbReference>
<feature type="region of interest" description="Disordered" evidence="10">
    <location>
        <begin position="1349"/>
        <end position="1381"/>
    </location>
</feature>
<dbReference type="InterPro" id="IPR003598">
    <property type="entry name" value="Ig_sub2"/>
</dbReference>
<dbReference type="Proteomes" id="UP000694941">
    <property type="component" value="Unplaced"/>
</dbReference>
<dbReference type="Pfam" id="PF00041">
    <property type="entry name" value="fn3"/>
    <property type="match status" value="3"/>
</dbReference>
<keyword evidence="14" id="KW-1185">Reference proteome</keyword>
<dbReference type="CDD" id="cd20958">
    <property type="entry name" value="IgI_5_Dscam"/>
    <property type="match status" value="1"/>
</dbReference>
<evidence type="ECO:0000256" key="11">
    <source>
        <dbReference type="SAM" id="Phobius"/>
    </source>
</evidence>
<keyword evidence="3" id="KW-0732">Signal</keyword>
<dbReference type="SMART" id="SM00060">
    <property type="entry name" value="FN3"/>
    <property type="match status" value="4"/>
</dbReference>
<dbReference type="InterPro" id="IPR013783">
    <property type="entry name" value="Ig-like_fold"/>
</dbReference>
<reference evidence="15" key="1">
    <citation type="submission" date="2025-08" db="UniProtKB">
        <authorList>
            <consortium name="RefSeq"/>
        </authorList>
    </citation>
    <scope>IDENTIFICATION</scope>
    <source>
        <tissue evidence="15">Muscle</tissue>
    </source>
</reference>
<evidence type="ECO:0000256" key="8">
    <source>
        <dbReference type="ARBA" id="ARBA00023157"/>
    </source>
</evidence>
<evidence type="ECO:0000313" key="15">
    <source>
        <dbReference type="RefSeq" id="XP_022251804.1"/>
    </source>
</evidence>
<feature type="domain" description="Fibronectin type-III" evidence="13">
    <location>
        <begin position="1007"/>
        <end position="1105"/>
    </location>
</feature>
<keyword evidence="6 11" id="KW-1133">Transmembrane helix</keyword>
<feature type="domain" description="Fibronectin type-III" evidence="13">
    <location>
        <begin position="1107"/>
        <end position="1200"/>
    </location>
</feature>
<gene>
    <name evidence="15" type="primary">LOC106467884</name>
</gene>
<dbReference type="InterPro" id="IPR007110">
    <property type="entry name" value="Ig-like_dom"/>
</dbReference>
<feature type="region of interest" description="Disordered" evidence="10">
    <location>
        <begin position="1404"/>
        <end position="1440"/>
    </location>
</feature>
<evidence type="ECO:0000259" key="13">
    <source>
        <dbReference type="PROSITE" id="PS50853"/>
    </source>
</evidence>
<keyword evidence="4" id="KW-0677">Repeat</keyword>
<evidence type="ECO:0000256" key="7">
    <source>
        <dbReference type="ARBA" id="ARBA00023136"/>
    </source>
</evidence>
<feature type="domain" description="Ig-like" evidence="12">
    <location>
        <begin position="697"/>
        <end position="790"/>
    </location>
</feature>
<feature type="domain" description="Ig-like" evidence="12">
    <location>
        <begin position="510"/>
        <end position="595"/>
    </location>
</feature>
<feature type="transmembrane region" description="Helical" evidence="11">
    <location>
        <begin position="1320"/>
        <end position="1342"/>
    </location>
</feature>
<dbReference type="InterPro" id="IPR036179">
    <property type="entry name" value="Ig-like_dom_sf"/>
</dbReference>
<dbReference type="SUPFAM" id="SSF49265">
    <property type="entry name" value="Fibronectin type III"/>
    <property type="match status" value="2"/>
</dbReference>
<evidence type="ECO:0000256" key="6">
    <source>
        <dbReference type="ARBA" id="ARBA00022989"/>
    </source>
</evidence>
<name>A0ABM1T7E8_LIMPO</name>
<keyword evidence="2 11" id="KW-0812">Transmembrane</keyword>
<proteinExistence type="predicted"/>
<feature type="domain" description="Ig-like" evidence="12">
    <location>
        <begin position="602"/>
        <end position="692"/>
    </location>
</feature>
<dbReference type="SUPFAM" id="SSF48726">
    <property type="entry name" value="Immunoglobulin"/>
    <property type="match status" value="8"/>
</dbReference>
<dbReference type="InterPro" id="IPR036116">
    <property type="entry name" value="FN3_sf"/>
</dbReference>
<dbReference type="InterPro" id="IPR013098">
    <property type="entry name" value="Ig_I-set"/>
</dbReference>
<dbReference type="CDD" id="cd00096">
    <property type="entry name" value="Ig"/>
    <property type="match status" value="1"/>
</dbReference>
<dbReference type="RefSeq" id="XP_022251804.1">
    <property type="nucleotide sequence ID" value="XM_022396096.1"/>
</dbReference>
<feature type="domain" description="Ig-like" evidence="12">
    <location>
        <begin position="63"/>
        <end position="145"/>
    </location>
</feature>
<keyword evidence="8" id="KW-1015">Disulfide bond</keyword>
<keyword evidence="9" id="KW-0393">Immunoglobulin domain</keyword>
<feature type="domain" description="Ig-like" evidence="12">
    <location>
        <begin position="228"/>
        <end position="319"/>
    </location>
</feature>
<keyword evidence="7 11" id="KW-0472">Membrane</keyword>
<dbReference type="CDD" id="cd00063">
    <property type="entry name" value="FN3"/>
    <property type="match status" value="4"/>
</dbReference>
<feature type="domain" description="Ig-like" evidence="12">
    <location>
        <begin position="412"/>
        <end position="506"/>
    </location>
</feature>
<feature type="domain" description="Fibronectin type-III" evidence="13">
    <location>
        <begin position="896"/>
        <end position="1002"/>
    </location>
</feature>
<accession>A0ABM1T7E8</accession>
<evidence type="ECO:0000256" key="5">
    <source>
        <dbReference type="ARBA" id="ARBA00022889"/>
    </source>
</evidence>
<dbReference type="PROSITE" id="PS50853">
    <property type="entry name" value="FN3"/>
    <property type="match status" value="4"/>
</dbReference>
<feature type="domain" description="Ig-like" evidence="12">
    <location>
        <begin position="808"/>
        <end position="891"/>
    </location>
</feature>
<evidence type="ECO:0000256" key="2">
    <source>
        <dbReference type="ARBA" id="ARBA00022692"/>
    </source>
</evidence>
<sequence>MDERGAPEPSRKSLPQVIPPSRVLNRCLPKAAGKEKGYYTIPWEASHNDREDARGLVFIQEPPTIVKFMNTDGTSVPCLVRGSSLPIIRWIYQDGSDVKDIPGLRHIRTDGTLVFTPFKQEEYRHDVHSSVYRCLVSNSVGKILSREVHVHGGCCTGQVVTTVVVCERSSSEGQYTVLPTGELYVRDVVQSDTFRSYRCKTKHKLTGERVTSETAGKIIVTEPHGQDPLRITHFVPRIKSQEGDVVQLSCAAQARSKPTYTWNKLEGGVLHGLDRRSDVSIRDGILTITHAQILHSGKYVCYVNNSFSEDKRTTELVVTATLRASIFPSFQEVDIEASATLTCDTSGYPIKSLVWLKNAEPVQADSRVRILQNNRLLISSVARHDAGMYQCFVYNEVESAQGLAQVVIADNPPVFLEKFETHTTIPGQQTSLKCVASGSPLPQVTWTLDGLPIPENLGFRLGDYVTRHNTVVSYMNISETRVQHGGNYECRASNAAGLVRHSGRLTVPGPPFIRPMKNLTVVAGEKLLLTCPVGGYPINAITWERDGVRLPDHRRQTVYSNGTLVIEAMTRPGDEGLYTCRASNKEGNTAEGSVAIFIRIKPQIEPFHFPQSVHINQRLSISCTVIKGDPPIKMKWLKNGHLLMESEDLKVHVLADYSSTILFKSVKPNHRGLYTCTATNHAGTDKHSSTMIIHVPPRWKTEPSDTRIVKGGSSIINCRAEGFPLPRVTWLKAAGDSPGNYQPVASTSRLHVVENGSLVVLDARKEDGGYYLCQASNGIGSDLSKVIHLSVHVAAHFRESFQALQKKKGEEATLRCNAYGERPIKISWLKDKQPISSLRDPRYDFLETVTSDGVTGQLIIRNTDRRDSALFTCKASNIYGQDETNIQLLVQEPPDTPQDVRVQDFTSRTVSLTWSPSYSGNSRITKYIVRYQLATDSKFDLAEPSTNNIDTTPSEITVPASETKATITSLPPVTTFSFRVIAVNDLGHSDPSGAVVATTKQEAPGGPPRGVKIQALSSSQVKVTWEPPKKRQWHGMIKGYYVGYKITDSLEQFVYKTLETGDDFKGECVLTGLRRFTRYTVKIQAFNSVGTGPSSDHVIVKTLKEDPPMAIELSVARVTYTTIDVMWRRDPIESNIIGGYQFYIKAENGNWQENTVHGDLQDYTFVNLQCGTRYEIYAVPYNDAGRGQASQIVTARTNGRDPIAPQKQRFLKINMTSVTMDLHAWDSVGCAIVSIDIRYKGLHEKNWLEHMGHVNPDLQKVTIPGLLPSSSYQLLITARNPAGSTQAEYTFRTLVRTGDSQIRTMQVDENSVPFYLEIEIILPVVLSAVVVLAVLILVCLIMRKRQSSESSYGGSSTYGSRKVQQQQPSQQETVQLSDLEKLSTKRQSERLEAAYYPCPYATTRLSHEDDPGQESMQDEPQYATVKRTPRPPKPESHIYHYPVRPCKEYIGEAHHRDPLVVKIETSESDGTGRRG</sequence>
<organism evidence="14 15">
    <name type="scientific">Limulus polyphemus</name>
    <name type="common">Atlantic horseshoe crab</name>
    <dbReference type="NCBI Taxonomy" id="6850"/>
    <lineage>
        <taxon>Eukaryota</taxon>
        <taxon>Metazoa</taxon>
        <taxon>Ecdysozoa</taxon>
        <taxon>Arthropoda</taxon>
        <taxon>Chelicerata</taxon>
        <taxon>Merostomata</taxon>
        <taxon>Xiphosura</taxon>
        <taxon>Limulidae</taxon>
        <taxon>Limulus</taxon>
    </lineage>
</organism>